<evidence type="ECO:0008006" key="3">
    <source>
        <dbReference type="Google" id="ProtNLM"/>
    </source>
</evidence>
<dbReference type="RefSeq" id="WP_125125303.1">
    <property type="nucleotide sequence ID" value="NZ_AP025334.1"/>
</dbReference>
<dbReference type="Proteomes" id="UP001320460">
    <property type="component" value="Chromosome"/>
</dbReference>
<dbReference type="Pfam" id="PF09926">
    <property type="entry name" value="DUF2158"/>
    <property type="match status" value="1"/>
</dbReference>
<dbReference type="EMBL" id="AP025334">
    <property type="protein sequence ID" value="BDD52985.1"/>
    <property type="molecule type" value="Genomic_DNA"/>
</dbReference>
<evidence type="ECO:0000313" key="1">
    <source>
        <dbReference type="EMBL" id="BDD52985.1"/>
    </source>
</evidence>
<dbReference type="InterPro" id="IPR019226">
    <property type="entry name" value="DUF2158"/>
</dbReference>
<accession>A0ABM7W0D4</accession>
<name>A0ABM7W0D4_9ENTR</name>
<organism evidence="1 2">
    <name type="scientific">Phytobacter diazotrophicus</name>
    <dbReference type="NCBI Taxonomy" id="395631"/>
    <lineage>
        <taxon>Bacteria</taxon>
        <taxon>Pseudomonadati</taxon>
        <taxon>Pseudomonadota</taxon>
        <taxon>Gammaproteobacteria</taxon>
        <taxon>Enterobacterales</taxon>
        <taxon>Enterobacteriaceae</taxon>
        <taxon>Phytobacter</taxon>
    </lineage>
</organism>
<evidence type="ECO:0000313" key="2">
    <source>
        <dbReference type="Proteomes" id="UP001320460"/>
    </source>
</evidence>
<sequence>MYQFAVGDKVQLKVGGPEMVIGRFTQTTRGKDFNGAECFWVEDGKNTKDIFPFAVLEKVPTITEIGAELL</sequence>
<reference evidence="1 2" key="1">
    <citation type="submission" date="2021-12" db="EMBL/GenBank/DDBJ databases">
        <title>Complete genome sequence of Phytobacter diazotrophicus TA9734.</title>
        <authorList>
            <person name="Kubota H."/>
            <person name="Nakayama Y."/>
            <person name="Ariyoshi T."/>
        </authorList>
    </citation>
    <scope>NUCLEOTIDE SEQUENCE [LARGE SCALE GENOMIC DNA]</scope>
    <source>
        <strain evidence="1 2">TA9734</strain>
    </source>
</reference>
<proteinExistence type="predicted"/>
<keyword evidence="2" id="KW-1185">Reference proteome</keyword>
<gene>
    <name evidence="1" type="ORF">PDTA9734_44720</name>
</gene>
<protein>
    <recommendedName>
        <fullName evidence="3">DUF2158 domain-containing protein</fullName>
    </recommendedName>
</protein>